<dbReference type="Proteomes" id="UP000196880">
    <property type="component" value="Unassembled WGS sequence"/>
</dbReference>
<dbReference type="PANTHER" id="PTHR35936">
    <property type="entry name" value="MEMBRANE-BOUND LYTIC MUREIN TRANSGLYCOSYLASE F"/>
    <property type="match status" value="1"/>
</dbReference>
<dbReference type="PROSITE" id="PS51257">
    <property type="entry name" value="PROKAR_LIPOPROTEIN"/>
    <property type="match status" value="1"/>
</dbReference>
<dbReference type="OrthoDB" id="368476at2"/>
<sequence length="259" mass="28846">MKISKRLFQPSLVAIFATSIFLTTVGCSKSNEDNAKTIQAAVAPTVPPYSFEQNGQLVGVDHEIFKGYCESRGYAYKIKSYDFAGMFGAVASSQADIAFSGISITDQRKQAMEFSNPYAESTWNLVSLTKRNIRITDIGQLKKYSIGFPTGTVFMGYVQNTLEPKGYYSVSKVKLYPSYSEALTDLNNGNLDLVFTDSSMLSTYIKKLHLPVQSSYEIPYGDRLGFAFAKGSPIRDDFNKYLAELGPEKIKAYTAKWEQ</sequence>
<reference evidence="3 4" key="1">
    <citation type="submission" date="2017-03" db="EMBL/GenBank/DDBJ databases">
        <title>New species Polynucleobacter sp. MWH-EgelM1-30-B4.</title>
        <authorList>
            <person name="Hahn M.W."/>
        </authorList>
    </citation>
    <scope>NUCLEOTIDE SEQUENCE [LARGE SCALE GENOMIC DNA]</scope>
    <source>
        <strain evidence="3 4">MWH-EgelM1-30-B4</strain>
    </source>
</reference>
<dbReference type="Gene3D" id="3.40.190.10">
    <property type="entry name" value="Periplasmic binding protein-like II"/>
    <property type="match status" value="2"/>
</dbReference>
<dbReference type="InterPro" id="IPR001638">
    <property type="entry name" value="Solute-binding_3/MltF_N"/>
</dbReference>
<dbReference type="PANTHER" id="PTHR35936:SF36">
    <property type="entry name" value="ABC TRANSPORTER ARGININE-BINDING PROTEIN 1"/>
    <property type="match status" value="1"/>
</dbReference>
<dbReference type="SUPFAM" id="SSF53850">
    <property type="entry name" value="Periplasmic binding protein-like II"/>
    <property type="match status" value="1"/>
</dbReference>
<accession>A0A210RZT7</accession>
<dbReference type="AlphaFoldDB" id="A0A210RZT7"/>
<evidence type="ECO:0000256" key="1">
    <source>
        <dbReference type="ARBA" id="ARBA00022729"/>
    </source>
</evidence>
<organism evidence="3 4">
    <name type="scientific">Polynucleobacter hirudinilacicola</name>
    <dbReference type="NCBI Taxonomy" id="1743166"/>
    <lineage>
        <taxon>Bacteria</taxon>
        <taxon>Pseudomonadati</taxon>
        <taxon>Pseudomonadota</taxon>
        <taxon>Betaproteobacteria</taxon>
        <taxon>Burkholderiales</taxon>
        <taxon>Burkholderiaceae</taxon>
        <taxon>Polynucleobacter</taxon>
    </lineage>
</organism>
<feature type="domain" description="Solute-binding protein family 3/N-terminal" evidence="2">
    <location>
        <begin position="37"/>
        <end position="256"/>
    </location>
</feature>
<keyword evidence="4" id="KW-1185">Reference proteome</keyword>
<evidence type="ECO:0000313" key="4">
    <source>
        <dbReference type="Proteomes" id="UP000196880"/>
    </source>
</evidence>
<comment type="caution">
    <text evidence="3">The sequence shown here is derived from an EMBL/GenBank/DDBJ whole genome shotgun (WGS) entry which is preliminary data.</text>
</comment>
<protein>
    <submittedName>
        <fullName evidence="3">Amino acid-binding protein</fullName>
    </submittedName>
</protein>
<evidence type="ECO:0000259" key="2">
    <source>
        <dbReference type="SMART" id="SM00062"/>
    </source>
</evidence>
<dbReference type="SMART" id="SM00062">
    <property type="entry name" value="PBPb"/>
    <property type="match status" value="1"/>
</dbReference>
<gene>
    <name evidence="3" type="ORF">B6A14_00370</name>
</gene>
<name>A0A210RZT7_9BURK</name>
<dbReference type="RefSeq" id="WP_087908509.1">
    <property type="nucleotide sequence ID" value="NZ_NAIA01000001.1"/>
</dbReference>
<proteinExistence type="predicted"/>
<dbReference type="Pfam" id="PF00497">
    <property type="entry name" value="SBP_bac_3"/>
    <property type="match status" value="1"/>
</dbReference>
<evidence type="ECO:0000313" key="3">
    <source>
        <dbReference type="EMBL" id="OWF66482.1"/>
    </source>
</evidence>
<keyword evidence="1" id="KW-0732">Signal</keyword>
<dbReference type="EMBL" id="NAIA01000001">
    <property type="protein sequence ID" value="OWF66482.1"/>
    <property type="molecule type" value="Genomic_DNA"/>
</dbReference>